<dbReference type="SUPFAM" id="SSF47862">
    <property type="entry name" value="Saposin"/>
    <property type="match status" value="1"/>
</dbReference>
<evidence type="ECO:0000313" key="4">
    <source>
        <dbReference type="EMBL" id="KAK6760137.1"/>
    </source>
</evidence>
<dbReference type="PROSITE" id="PS50015">
    <property type="entry name" value="SAP_B"/>
    <property type="match status" value="1"/>
</dbReference>
<keyword evidence="1" id="KW-1015">Disulfide bond</keyword>
<proteinExistence type="predicted"/>
<evidence type="ECO:0000256" key="1">
    <source>
        <dbReference type="ARBA" id="ARBA00023157"/>
    </source>
</evidence>
<organism evidence="4 5">
    <name type="scientific">Necator americanus</name>
    <name type="common">Human hookworm</name>
    <dbReference type="NCBI Taxonomy" id="51031"/>
    <lineage>
        <taxon>Eukaryota</taxon>
        <taxon>Metazoa</taxon>
        <taxon>Ecdysozoa</taxon>
        <taxon>Nematoda</taxon>
        <taxon>Chromadorea</taxon>
        <taxon>Rhabditida</taxon>
        <taxon>Rhabditina</taxon>
        <taxon>Rhabditomorpha</taxon>
        <taxon>Strongyloidea</taxon>
        <taxon>Ancylostomatidae</taxon>
        <taxon>Bunostominae</taxon>
        <taxon>Necator</taxon>
    </lineage>
</organism>
<keyword evidence="5" id="KW-1185">Reference proteome</keyword>
<evidence type="ECO:0000256" key="2">
    <source>
        <dbReference type="SAM" id="SignalP"/>
    </source>
</evidence>
<evidence type="ECO:0000313" key="5">
    <source>
        <dbReference type="Proteomes" id="UP001303046"/>
    </source>
</evidence>
<gene>
    <name evidence="4" type="primary">Necator_chrX.g21749</name>
    <name evidence="4" type="ORF">RB195_021588</name>
</gene>
<feature type="chain" id="PRO_5045122087" description="Saposin B-type domain-containing protein" evidence="2">
    <location>
        <begin position="21"/>
        <end position="103"/>
    </location>
</feature>
<comment type="caution">
    <text evidence="4">The sequence shown here is derived from an EMBL/GenBank/DDBJ whole genome shotgun (WGS) entry which is preliminary data.</text>
</comment>
<feature type="domain" description="Saposin B-type" evidence="3">
    <location>
        <begin position="20"/>
        <end position="103"/>
    </location>
</feature>
<sequence>MRSLEWVLLFLGFTAELSSAANSCEECKFAVDLLHDAWGKKTTEECVVDLAIFVCDTFRIEDNFICKGIVGDFSDEFIYVLGEIIVEPHQICGLLLDGVFKVY</sequence>
<dbReference type="Proteomes" id="UP001303046">
    <property type="component" value="Unassembled WGS sequence"/>
</dbReference>
<dbReference type="InterPro" id="IPR008139">
    <property type="entry name" value="SaposinB_dom"/>
</dbReference>
<evidence type="ECO:0000259" key="3">
    <source>
        <dbReference type="PROSITE" id="PS50015"/>
    </source>
</evidence>
<protein>
    <recommendedName>
        <fullName evidence="3">Saposin B-type domain-containing protein</fullName>
    </recommendedName>
</protein>
<feature type="signal peptide" evidence="2">
    <location>
        <begin position="1"/>
        <end position="20"/>
    </location>
</feature>
<keyword evidence="2" id="KW-0732">Signal</keyword>
<dbReference type="Gene3D" id="1.10.225.10">
    <property type="entry name" value="Saposin-like"/>
    <property type="match status" value="1"/>
</dbReference>
<dbReference type="EMBL" id="JAVFWL010000006">
    <property type="protein sequence ID" value="KAK6760137.1"/>
    <property type="molecule type" value="Genomic_DNA"/>
</dbReference>
<reference evidence="4 5" key="1">
    <citation type="submission" date="2023-08" db="EMBL/GenBank/DDBJ databases">
        <title>A Necator americanus chromosomal reference genome.</title>
        <authorList>
            <person name="Ilik V."/>
            <person name="Petrzelkova K.J."/>
            <person name="Pardy F."/>
            <person name="Fuh T."/>
            <person name="Niatou-Singa F.S."/>
            <person name="Gouil Q."/>
            <person name="Baker L."/>
            <person name="Ritchie M.E."/>
            <person name="Jex A.R."/>
            <person name="Gazzola D."/>
            <person name="Li H."/>
            <person name="Toshio Fujiwara R."/>
            <person name="Zhan B."/>
            <person name="Aroian R.V."/>
            <person name="Pafco B."/>
            <person name="Schwarz E.M."/>
        </authorList>
    </citation>
    <scope>NUCLEOTIDE SEQUENCE [LARGE SCALE GENOMIC DNA]</scope>
    <source>
        <strain evidence="4 5">Aroian</strain>
        <tissue evidence="4">Whole animal</tissue>
    </source>
</reference>
<dbReference type="InterPro" id="IPR011001">
    <property type="entry name" value="Saposin-like"/>
</dbReference>
<accession>A0ABR1EBT7</accession>
<name>A0ABR1EBT7_NECAM</name>
<dbReference type="SMART" id="SM00741">
    <property type="entry name" value="SapB"/>
    <property type="match status" value="1"/>
</dbReference>